<dbReference type="Proteomes" id="UP001150581">
    <property type="component" value="Unassembled WGS sequence"/>
</dbReference>
<gene>
    <name evidence="1" type="primary">MGST3_3</name>
    <name evidence="1" type="ORF">LPJ66_005612</name>
</gene>
<evidence type="ECO:0000313" key="2">
    <source>
        <dbReference type="Proteomes" id="UP001150581"/>
    </source>
</evidence>
<sequence length="148" mass="15992">MAIIIGSNFGYCVLAAIGIALQCGFTGHAVVKARKKFKVDYPDNGSGRYAAKLTEEDWLKFNNIKRVNDNYTEQISIVLSMLLMSGLYMPRAAAAFGVSYMVGRYIYGRGYIAGGAKARTPGAMVMMFSMLSMVGIAGYNAVTTTILA</sequence>
<proteinExistence type="predicted"/>
<keyword evidence="1" id="KW-0808">Transferase</keyword>
<comment type="caution">
    <text evidence="1">The sequence shown here is derived from an EMBL/GenBank/DDBJ whole genome shotgun (WGS) entry which is preliminary data.</text>
</comment>
<dbReference type="EMBL" id="JANBPG010000801">
    <property type="protein sequence ID" value="KAJ1893679.1"/>
    <property type="molecule type" value="Genomic_DNA"/>
</dbReference>
<name>A0ACC1IM86_9FUNG</name>
<dbReference type="EC" id="2.5.1.18" evidence="1"/>
<protein>
    <submittedName>
        <fullName evidence="1">Microsomal glutathione S-transferase 3</fullName>
        <ecNumber evidence="1">2.5.1.18</ecNumber>
    </submittedName>
</protein>
<organism evidence="1 2">
    <name type="scientific">Kickxella alabastrina</name>
    <dbReference type="NCBI Taxonomy" id="61397"/>
    <lineage>
        <taxon>Eukaryota</taxon>
        <taxon>Fungi</taxon>
        <taxon>Fungi incertae sedis</taxon>
        <taxon>Zoopagomycota</taxon>
        <taxon>Kickxellomycotina</taxon>
        <taxon>Kickxellomycetes</taxon>
        <taxon>Kickxellales</taxon>
        <taxon>Kickxellaceae</taxon>
        <taxon>Kickxella</taxon>
    </lineage>
</organism>
<keyword evidence="2" id="KW-1185">Reference proteome</keyword>
<reference evidence="1" key="1">
    <citation type="submission" date="2022-07" db="EMBL/GenBank/DDBJ databases">
        <title>Phylogenomic reconstructions and comparative analyses of Kickxellomycotina fungi.</title>
        <authorList>
            <person name="Reynolds N.K."/>
            <person name="Stajich J.E."/>
            <person name="Barry K."/>
            <person name="Grigoriev I.V."/>
            <person name="Crous P."/>
            <person name="Smith M.E."/>
        </authorList>
    </citation>
    <scope>NUCLEOTIDE SEQUENCE</scope>
    <source>
        <strain evidence="1">Benny 63K</strain>
    </source>
</reference>
<accession>A0ACC1IM86</accession>
<evidence type="ECO:0000313" key="1">
    <source>
        <dbReference type="EMBL" id="KAJ1893679.1"/>
    </source>
</evidence>